<evidence type="ECO:0000256" key="2">
    <source>
        <dbReference type="ARBA" id="ARBA00022679"/>
    </source>
</evidence>
<evidence type="ECO:0000256" key="3">
    <source>
        <dbReference type="ARBA" id="ARBA00022777"/>
    </source>
</evidence>
<dbReference type="Gene3D" id="3.40.1190.20">
    <property type="match status" value="1"/>
</dbReference>
<dbReference type="InterPro" id="IPR011611">
    <property type="entry name" value="PfkB_dom"/>
</dbReference>
<dbReference type="CDD" id="cd01168">
    <property type="entry name" value="adenosine_kinase"/>
    <property type="match status" value="1"/>
</dbReference>
<evidence type="ECO:0000313" key="5">
    <source>
        <dbReference type="EMBL" id="CBX27335.1"/>
    </source>
</evidence>
<sequence length="332" mass="35528">MTDDLLAGNGNKLVVGIGSALVDILALENDEFIEKAGAIKGGMTLVDDEVIENTLSRITKKPSIVPGGSACNTIVGIGKLGGLSRFVGKLGEDDLGRFFENDLKNNNVESHLFTCASPTGRVLSIVTPDAQRSMFTCLGASSETKPEEITINCFKGATVVHIEGYLMFNKKLILSALNNAKAAGALISLDLASFTVVEEHKEFIDEIVDAYVDILLANEDEAFAFTGYRDELKALEVISKRADIAALKLGNRGSYISHKGKVIKVEPMGNGFAIDTTGAGDLWAAGFLFGFVNGYNLEKCGELGSACGYEVCQVMGANIPEDGWKRIKIMLE</sequence>
<organism evidence="5">
    <name type="scientific">uncultured Desulfobacterium sp</name>
    <dbReference type="NCBI Taxonomy" id="201089"/>
    <lineage>
        <taxon>Bacteria</taxon>
        <taxon>Pseudomonadati</taxon>
        <taxon>Thermodesulfobacteriota</taxon>
        <taxon>Desulfobacteria</taxon>
        <taxon>Desulfobacterales</taxon>
        <taxon>Desulfobacteriaceae</taxon>
        <taxon>Desulfobacterium</taxon>
        <taxon>environmental samples</taxon>
    </lineage>
</organism>
<evidence type="ECO:0000256" key="1">
    <source>
        <dbReference type="ARBA" id="ARBA00010688"/>
    </source>
</evidence>
<feature type="domain" description="Carbohydrate kinase PfkB" evidence="4">
    <location>
        <begin position="50"/>
        <end position="320"/>
    </location>
</feature>
<dbReference type="PROSITE" id="PS00584">
    <property type="entry name" value="PFKB_KINASES_2"/>
    <property type="match status" value="1"/>
</dbReference>
<dbReference type="InterPro" id="IPR052700">
    <property type="entry name" value="Carb_kinase_PfkB-like"/>
</dbReference>
<dbReference type="GO" id="GO:0016301">
    <property type="term" value="F:kinase activity"/>
    <property type="evidence" value="ECO:0007669"/>
    <property type="project" value="UniProtKB-KW"/>
</dbReference>
<protein>
    <recommendedName>
        <fullName evidence="4">Carbohydrate kinase PfkB domain-containing protein</fullName>
    </recommendedName>
</protein>
<dbReference type="PANTHER" id="PTHR43320:SF3">
    <property type="entry name" value="CARBOHYDRATE KINASE PFKB DOMAIN-CONTAINING PROTEIN"/>
    <property type="match status" value="1"/>
</dbReference>
<dbReference type="InterPro" id="IPR002173">
    <property type="entry name" value="Carboh/pur_kinase_PfkB_CS"/>
</dbReference>
<dbReference type="SUPFAM" id="SSF53613">
    <property type="entry name" value="Ribokinase-like"/>
    <property type="match status" value="1"/>
</dbReference>
<dbReference type="Pfam" id="PF00294">
    <property type="entry name" value="PfkB"/>
    <property type="match status" value="1"/>
</dbReference>
<name>E1Y9U1_9BACT</name>
<dbReference type="Gene3D" id="3.30.1110.10">
    <property type="match status" value="1"/>
</dbReference>
<gene>
    <name evidence="5" type="ORF">N47_H21570</name>
</gene>
<comment type="similarity">
    <text evidence="1">Belongs to the carbohydrate kinase PfkB family.</text>
</comment>
<keyword evidence="3" id="KW-0418">Kinase</keyword>
<evidence type="ECO:0000259" key="4">
    <source>
        <dbReference type="Pfam" id="PF00294"/>
    </source>
</evidence>
<reference evidence="5" key="1">
    <citation type="journal article" date="2011" name="Environ. Microbiol.">
        <title>Genomic insights into the metabolic potential of the polycyclic aromatic hydrocarbon degrading sulfate-reducing Deltaproteobacterium N47.</title>
        <authorList>
            <person name="Bergmann F."/>
            <person name="Selesi D."/>
            <person name="Weinmaier T."/>
            <person name="Tischler P."/>
            <person name="Rattei T."/>
            <person name="Meckenstock R.U."/>
        </authorList>
    </citation>
    <scope>NUCLEOTIDE SEQUENCE</scope>
</reference>
<dbReference type="AlphaFoldDB" id="E1Y9U1"/>
<dbReference type="PANTHER" id="PTHR43320">
    <property type="entry name" value="SUGAR KINASE"/>
    <property type="match status" value="1"/>
</dbReference>
<proteinExistence type="inferred from homology"/>
<dbReference type="EMBL" id="FR695866">
    <property type="protein sequence ID" value="CBX27335.1"/>
    <property type="molecule type" value="Genomic_DNA"/>
</dbReference>
<accession>E1Y9U1</accession>
<keyword evidence="2" id="KW-0808">Transferase</keyword>
<dbReference type="InterPro" id="IPR029056">
    <property type="entry name" value="Ribokinase-like"/>
</dbReference>